<organism evidence="9 10">
    <name type="scientific">Prevotella illustrans</name>
    <dbReference type="NCBI Taxonomy" id="2800387"/>
    <lineage>
        <taxon>Bacteria</taxon>
        <taxon>Pseudomonadati</taxon>
        <taxon>Bacteroidota</taxon>
        <taxon>Bacteroidia</taxon>
        <taxon>Bacteroidales</taxon>
        <taxon>Prevotellaceae</taxon>
        <taxon>Prevotella</taxon>
    </lineage>
</organism>
<keyword evidence="7 8" id="KW-0472">Membrane</keyword>
<evidence type="ECO:0000256" key="4">
    <source>
        <dbReference type="ARBA" id="ARBA00022692"/>
    </source>
</evidence>
<name>A0ABS3M5G0_9BACT</name>
<proteinExistence type="inferred from homology"/>
<accession>A0ABS3M5G0</accession>
<dbReference type="EMBL" id="JAERMS010000015">
    <property type="protein sequence ID" value="MBO1363413.1"/>
    <property type="molecule type" value="Genomic_DNA"/>
</dbReference>
<protein>
    <submittedName>
        <fullName evidence="9">Rod shape-determining protein MreD</fullName>
    </submittedName>
</protein>
<dbReference type="Proteomes" id="UP000664265">
    <property type="component" value="Unassembled WGS sequence"/>
</dbReference>
<feature type="transmembrane region" description="Helical" evidence="8">
    <location>
        <begin position="51"/>
        <end position="68"/>
    </location>
</feature>
<feature type="transmembrane region" description="Helical" evidence="8">
    <location>
        <begin position="113"/>
        <end position="134"/>
    </location>
</feature>
<dbReference type="InterPro" id="IPR007227">
    <property type="entry name" value="Cell_shape_determining_MreD"/>
</dbReference>
<evidence type="ECO:0000256" key="2">
    <source>
        <dbReference type="ARBA" id="ARBA00007776"/>
    </source>
</evidence>
<keyword evidence="5" id="KW-0133">Cell shape</keyword>
<dbReference type="RefSeq" id="WP_107581193.1">
    <property type="nucleotide sequence ID" value="NZ_JAERMS010000015.1"/>
</dbReference>
<evidence type="ECO:0000256" key="3">
    <source>
        <dbReference type="ARBA" id="ARBA00022475"/>
    </source>
</evidence>
<evidence type="ECO:0000256" key="6">
    <source>
        <dbReference type="ARBA" id="ARBA00022989"/>
    </source>
</evidence>
<gene>
    <name evidence="9" type="primary">mreD</name>
    <name evidence="9" type="ORF">JHU38_06435</name>
</gene>
<feature type="transmembrane region" description="Helical" evidence="8">
    <location>
        <begin position="12"/>
        <end position="39"/>
    </location>
</feature>
<evidence type="ECO:0000313" key="9">
    <source>
        <dbReference type="EMBL" id="MBO1363413.1"/>
    </source>
</evidence>
<dbReference type="NCBIfam" id="TIGR03426">
    <property type="entry name" value="shape_MreD"/>
    <property type="match status" value="1"/>
</dbReference>
<evidence type="ECO:0000313" key="10">
    <source>
        <dbReference type="Proteomes" id="UP000664265"/>
    </source>
</evidence>
<evidence type="ECO:0000256" key="7">
    <source>
        <dbReference type="ARBA" id="ARBA00023136"/>
    </source>
</evidence>
<comment type="caution">
    <text evidence="9">The sequence shown here is derived from an EMBL/GenBank/DDBJ whole genome shotgun (WGS) entry which is preliminary data.</text>
</comment>
<comment type="similarity">
    <text evidence="2">Belongs to the MreD family.</text>
</comment>
<evidence type="ECO:0000256" key="8">
    <source>
        <dbReference type="SAM" id="Phobius"/>
    </source>
</evidence>
<evidence type="ECO:0000256" key="1">
    <source>
        <dbReference type="ARBA" id="ARBA00004651"/>
    </source>
</evidence>
<keyword evidence="10" id="KW-1185">Reference proteome</keyword>
<evidence type="ECO:0000256" key="5">
    <source>
        <dbReference type="ARBA" id="ARBA00022960"/>
    </source>
</evidence>
<feature type="transmembrane region" description="Helical" evidence="8">
    <location>
        <begin position="140"/>
        <end position="160"/>
    </location>
</feature>
<comment type="subcellular location">
    <subcellularLocation>
        <location evidence="1">Cell membrane</location>
        <topology evidence="1">Multi-pass membrane protein</topology>
    </subcellularLocation>
</comment>
<keyword evidence="3" id="KW-1003">Cell membrane</keyword>
<keyword evidence="4 8" id="KW-0812">Transmembrane</keyword>
<sequence>MNNTVTRRILLFVLLILVQVLILNHIHLFGYATPLLYVAFVLKTRRNFPRWAILLISFTLGAIIDLFSNTTGVAMGSLTLIGLIQPPLLEIFVPRDSAEDLEPSMKTLGVNKFIFFTILIVFIFCLCFFTLETFNFFNWIKWLECVGGSTVFTVVLILVLENMRKR</sequence>
<reference evidence="9 10" key="1">
    <citation type="submission" date="2021-01" db="EMBL/GenBank/DDBJ databases">
        <title>Prevotella A2931 sp. nov.</title>
        <authorList>
            <person name="Buhl M."/>
            <person name="Oberhettinger P."/>
        </authorList>
    </citation>
    <scope>NUCLEOTIDE SEQUENCE [LARGE SCALE GENOMIC DNA]</scope>
    <source>
        <strain evidence="9 10">A2931</strain>
    </source>
</reference>
<keyword evidence="6 8" id="KW-1133">Transmembrane helix</keyword>